<keyword evidence="2" id="KW-0812">Transmembrane</keyword>
<dbReference type="PANTHER" id="PTHR42693:SF33">
    <property type="entry name" value="ARYLSULFATASE"/>
    <property type="match status" value="1"/>
</dbReference>
<evidence type="ECO:0000256" key="2">
    <source>
        <dbReference type="SAM" id="Phobius"/>
    </source>
</evidence>
<reference evidence="4" key="2">
    <citation type="journal article" date="2024" name="Environ. Microbiol.">
        <title>Genome analysis and description of Tunturibacter gen. nov. expands the diversity of Terriglobia in tundra soils.</title>
        <authorList>
            <person name="Messyasz A."/>
            <person name="Mannisto M.K."/>
            <person name="Kerkhof L.J."/>
            <person name="Haggblom M.M."/>
        </authorList>
    </citation>
    <scope>NUCLEOTIDE SEQUENCE</scope>
    <source>
        <strain evidence="4">X5P6</strain>
    </source>
</reference>
<dbReference type="InterPro" id="IPR050738">
    <property type="entry name" value="Sulfatase"/>
</dbReference>
<dbReference type="Gene3D" id="3.40.720.10">
    <property type="entry name" value="Alkaline Phosphatase, subunit A"/>
    <property type="match status" value="1"/>
</dbReference>
<sequence length="414" mass="46739">MARWRPTRQPIFERAQRFAVSVLCSIAVCGALILVELAWFGWQARSLNAPRPLHRRTNLPQTLQATHPRIIWIILDELSYQQIYGKRFQGLSLPEFDSLATQTTVFTHAVPAGNRTEIVVPSFMSGLAIDKIRPRADGSLMIHLSSENRWENLNQHATVFQDALDAGYSTAVAGWYNPYCRILPDVLDQCNWILNGLAQNRSMPQASILRNTFQPILTSFILVDRLHTALTHEPKATDLYATLHIADYQELSASADRLLQDISADFILLHMPIPHPGGIYNRTTRSFTVGDSSYIDNLALADFYLGHLRSVLESRGEWDSSAIVIMGDHSWRTTSWSIAPDWTPEEQVASDGATFDDRPAYIVKVPYQKTGARIDLPFAAVDTRLLLDAFIKRQIVSAESLSKWVEDLDKKHSK</sequence>
<dbReference type="KEGG" id="tpsc:RBB77_05110"/>
<dbReference type="InterPro" id="IPR000917">
    <property type="entry name" value="Sulfatase_N"/>
</dbReference>
<keyword evidence="2" id="KW-0472">Membrane</keyword>
<feature type="transmembrane region" description="Helical" evidence="2">
    <location>
        <begin position="20"/>
        <end position="42"/>
    </location>
</feature>
<protein>
    <recommendedName>
        <fullName evidence="3">Sulfatase N-terminal domain-containing protein</fullName>
    </recommendedName>
</protein>
<organism evidence="4">
    <name type="scientific">Tunturiibacter psychrotolerans</name>
    <dbReference type="NCBI Taxonomy" id="3069686"/>
    <lineage>
        <taxon>Bacteria</taxon>
        <taxon>Pseudomonadati</taxon>
        <taxon>Acidobacteriota</taxon>
        <taxon>Terriglobia</taxon>
        <taxon>Terriglobales</taxon>
        <taxon>Acidobacteriaceae</taxon>
        <taxon>Tunturiibacter</taxon>
    </lineage>
</organism>
<dbReference type="SUPFAM" id="SSF53649">
    <property type="entry name" value="Alkaline phosphatase-like"/>
    <property type="match status" value="1"/>
</dbReference>
<dbReference type="RefSeq" id="WP_353065262.1">
    <property type="nucleotide sequence ID" value="NZ_CP132942.1"/>
</dbReference>
<keyword evidence="2" id="KW-1133">Transmembrane helix</keyword>
<comment type="similarity">
    <text evidence="1">Belongs to the sulfatase family.</text>
</comment>
<dbReference type="Pfam" id="PF00884">
    <property type="entry name" value="Sulfatase"/>
    <property type="match status" value="1"/>
</dbReference>
<gene>
    <name evidence="4" type="ORF">RBB77_05110</name>
</gene>
<evidence type="ECO:0000256" key="1">
    <source>
        <dbReference type="ARBA" id="ARBA00008779"/>
    </source>
</evidence>
<proteinExistence type="inferred from homology"/>
<accession>A0AAU7ZTI6</accession>
<dbReference type="InterPro" id="IPR017850">
    <property type="entry name" value="Alkaline_phosphatase_core_sf"/>
</dbReference>
<dbReference type="PANTHER" id="PTHR42693">
    <property type="entry name" value="ARYLSULFATASE FAMILY MEMBER"/>
    <property type="match status" value="1"/>
</dbReference>
<reference evidence="4" key="1">
    <citation type="submission" date="2023-08" db="EMBL/GenBank/DDBJ databases">
        <authorList>
            <person name="Messyasz A."/>
            <person name="Mannisto M.K."/>
            <person name="Kerkhof L.J."/>
            <person name="Haggblom M."/>
        </authorList>
    </citation>
    <scope>NUCLEOTIDE SEQUENCE</scope>
    <source>
        <strain evidence="4">X5P6</strain>
    </source>
</reference>
<evidence type="ECO:0000259" key="3">
    <source>
        <dbReference type="Pfam" id="PF00884"/>
    </source>
</evidence>
<dbReference type="AlphaFoldDB" id="A0AAU7ZTI6"/>
<name>A0AAU7ZTI6_9BACT</name>
<dbReference type="EMBL" id="CP132942">
    <property type="protein sequence ID" value="XCB34277.1"/>
    <property type="molecule type" value="Genomic_DNA"/>
</dbReference>
<dbReference type="GO" id="GO:0004065">
    <property type="term" value="F:arylsulfatase activity"/>
    <property type="evidence" value="ECO:0007669"/>
    <property type="project" value="TreeGrafter"/>
</dbReference>
<evidence type="ECO:0000313" key="4">
    <source>
        <dbReference type="EMBL" id="XCB34277.1"/>
    </source>
</evidence>
<feature type="domain" description="Sulfatase N-terminal" evidence="3">
    <location>
        <begin position="68"/>
        <end position="334"/>
    </location>
</feature>